<dbReference type="GO" id="GO:0005777">
    <property type="term" value="C:peroxisome"/>
    <property type="evidence" value="ECO:0007669"/>
    <property type="project" value="TreeGrafter"/>
</dbReference>
<evidence type="ECO:0000313" key="9">
    <source>
        <dbReference type="EMBL" id="KAG6433763.1"/>
    </source>
</evidence>
<evidence type="ECO:0000259" key="8">
    <source>
        <dbReference type="Pfam" id="PF02771"/>
    </source>
</evidence>
<dbReference type="Pfam" id="PF02770">
    <property type="entry name" value="Acyl-CoA_dh_M"/>
    <property type="match status" value="1"/>
</dbReference>
<feature type="domain" description="Acyl-CoA oxidase/dehydrogenase middle" evidence="7">
    <location>
        <begin position="171"/>
        <end position="250"/>
    </location>
</feature>
<name>A0A8X8YJ46_SALSN</name>
<feature type="domain" description="Acyl-CoA dehydrogenase/oxidase N-terminal" evidence="8">
    <location>
        <begin position="56"/>
        <end position="165"/>
    </location>
</feature>
<keyword evidence="3 5" id="KW-0285">Flavoprotein</keyword>
<dbReference type="InterPro" id="IPR037069">
    <property type="entry name" value="AcylCoA_DH/ox_N_sf"/>
</dbReference>
<evidence type="ECO:0008006" key="11">
    <source>
        <dbReference type="Google" id="ProtNLM"/>
    </source>
</evidence>
<dbReference type="Gene3D" id="1.10.540.10">
    <property type="entry name" value="Acyl-CoA dehydrogenase/oxidase, N-terminal domain"/>
    <property type="match status" value="1"/>
</dbReference>
<dbReference type="InterPro" id="IPR006089">
    <property type="entry name" value="Acyl-CoA_DH_CS"/>
</dbReference>
<dbReference type="Proteomes" id="UP000298416">
    <property type="component" value="Unassembled WGS sequence"/>
</dbReference>
<sequence>MKVPASRAQEDTNKEAKSAYFDLPALDVSVAFPQATPALVFPPSVSDYYQFDDLLTAEEQAVRKRVRECMEKEVAPIMAKYWEKAEFPFEVVPKLGALRVAGGSIKGYGCPNLSITANAIATAELARVDASCSTFILVHSSLAMLTIGLCGSEAQKQKYLPSLAELKTIACWGLTEPDYGSDASALRTTARKVEGGWILDGQKRWIGNSTFADILVIFARNTATNQINGFIVKKDAPVFVPDEDRLSGVNSFQDTSKVLAVSRVMVAWQPIGISMGVYDICHRYLKERKQFGTPLAAFQINQQKLVRMLSNIQAMFLVGWRLCKLYESGKMTPGQASMGKSWISLKARETVSLGRELLGGNGILTDFLVAKAFCDLEPIYTYEGTYDINTLVTGREITGIASFRPAASSNRSRL</sequence>
<comment type="cofactor">
    <cofactor evidence="1 5">
        <name>FAD</name>
        <dbReference type="ChEBI" id="CHEBI:57692"/>
    </cofactor>
</comment>
<evidence type="ECO:0000256" key="5">
    <source>
        <dbReference type="RuleBase" id="RU362125"/>
    </source>
</evidence>
<dbReference type="PROSITE" id="PS00073">
    <property type="entry name" value="ACYL_COA_DH_2"/>
    <property type="match status" value="1"/>
</dbReference>
<dbReference type="InterPro" id="IPR045008">
    <property type="entry name" value="ACX4-like"/>
</dbReference>
<gene>
    <name evidence="9" type="ORF">SASPL_105379</name>
</gene>
<comment type="caution">
    <text evidence="9">The sequence shown here is derived from an EMBL/GenBank/DDBJ whole genome shotgun (WGS) entry which is preliminary data.</text>
</comment>
<dbReference type="InterPro" id="IPR009100">
    <property type="entry name" value="AcylCoA_DH/oxidase_NM_dom_sf"/>
</dbReference>
<accession>A0A8X8YJ46</accession>
<dbReference type="FunFam" id="1.20.140.10:FF:000021">
    <property type="entry name" value="Acyl-coenzyme A oxidase 4, peroxisomal"/>
    <property type="match status" value="1"/>
</dbReference>
<dbReference type="Gene3D" id="1.20.140.10">
    <property type="entry name" value="Butyryl-CoA Dehydrogenase, subunit A, domain 3"/>
    <property type="match status" value="1"/>
</dbReference>
<dbReference type="AlphaFoldDB" id="A0A8X8YJ46"/>
<dbReference type="Gene3D" id="2.40.110.10">
    <property type="entry name" value="Butyryl-CoA Dehydrogenase, subunit A, domain 2"/>
    <property type="match status" value="1"/>
</dbReference>
<organism evidence="9">
    <name type="scientific">Salvia splendens</name>
    <name type="common">Scarlet sage</name>
    <dbReference type="NCBI Taxonomy" id="180675"/>
    <lineage>
        <taxon>Eukaryota</taxon>
        <taxon>Viridiplantae</taxon>
        <taxon>Streptophyta</taxon>
        <taxon>Embryophyta</taxon>
        <taxon>Tracheophyta</taxon>
        <taxon>Spermatophyta</taxon>
        <taxon>Magnoliopsida</taxon>
        <taxon>eudicotyledons</taxon>
        <taxon>Gunneridae</taxon>
        <taxon>Pentapetalae</taxon>
        <taxon>asterids</taxon>
        <taxon>lamiids</taxon>
        <taxon>Lamiales</taxon>
        <taxon>Lamiaceae</taxon>
        <taxon>Nepetoideae</taxon>
        <taxon>Mentheae</taxon>
        <taxon>Salviinae</taxon>
        <taxon>Salvia</taxon>
        <taxon>Salvia subgen. Calosphace</taxon>
        <taxon>core Calosphace</taxon>
    </lineage>
</organism>
<reference evidence="9" key="2">
    <citation type="submission" date="2020-08" db="EMBL/GenBank/DDBJ databases">
        <title>Plant Genome Project.</title>
        <authorList>
            <person name="Zhang R.-G."/>
        </authorList>
    </citation>
    <scope>NUCLEOTIDE SEQUENCE</scope>
    <source>
        <strain evidence="9">Huo1</strain>
        <tissue evidence="9">Leaf</tissue>
    </source>
</reference>
<dbReference type="GO" id="GO:0003995">
    <property type="term" value="F:acyl-CoA dehydrogenase activity"/>
    <property type="evidence" value="ECO:0007669"/>
    <property type="project" value="InterPro"/>
</dbReference>
<evidence type="ECO:0000256" key="2">
    <source>
        <dbReference type="ARBA" id="ARBA00009347"/>
    </source>
</evidence>
<feature type="domain" description="Acyl-CoA dehydrogenase/oxidase C-terminal" evidence="6">
    <location>
        <begin position="256"/>
        <end position="396"/>
    </location>
</feature>
<evidence type="ECO:0000259" key="7">
    <source>
        <dbReference type="Pfam" id="PF02770"/>
    </source>
</evidence>
<keyword evidence="10" id="KW-1185">Reference proteome</keyword>
<evidence type="ECO:0000313" key="10">
    <source>
        <dbReference type="Proteomes" id="UP000298416"/>
    </source>
</evidence>
<dbReference type="PANTHER" id="PTHR43188:SF1">
    <property type="entry name" value="ACYL-COA DEHYDROGENASE"/>
    <property type="match status" value="1"/>
</dbReference>
<dbReference type="InterPro" id="IPR006091">
    <property type="entry name" value="Acyl-CoA_Oxase/DH_mid-dom"/>
</dbReference>
<protein>
    <recommendedName>
        <fullName evidence="11">Glutaryl-CoA dehydrogenase</fullName>
    </recommendedName>
</protein>
<dbReference type="InterPro" id="IPR013786">
    <property type="entry name" value="AcylCoA_DH/ox_N"/>
</dbReference>
<dbReference type="GO" id="GO:0006635">
    <property type="term" value="P:fatty acid beta-oxidation"/>
    <property type="evidence" value="ECO:0007669"/>
    <property type="project" value="InterPro"/>
</dbReference>
<evidence type="ECO:0000259" key="6">
    <source>
        <dbReference type="Pfam" id="PF00441"/>
    </source>
</evidence>
<dbReference type="InterPro" id="IPR046373">
    <property type="entry name" value="Acyl-CoA_Oxase/DH_mid-dom_sf"/>
</dbReference>
<dbReference type="GO" id="GO:0050660">
    <property type="term" value="F:flavin adenine dinucleotide binding"/>
    <property type="evidence" value="ECO:0007669"/>
    <property type="project" value="InterPro"/>
</dbReference>
<dbReference type="SUPFAM" id="SSF47203">
    <property type="entry name" value="Acyl-CoA dehydrogenase C-terminal domain-like"/>
    <property type="match status" value="1"/>
</dbReference>
<dbReference type="Pfam" id="PF00441">
    <property type="entry name" value="Acyl-CoA_dh_1"/>
    <property type="match status" value="1"/>
</dbReference>
<dbReference type="InterPro" id="IPR036250">
    <property type="entry name" value="AcylCo_DH-like_C"/>
</dbReference>
<keyword evidence="4 5" id="KW-0274">FAD</keyword>
<dbReference type="FunFam" id="1.10.540.10:FF:000014">
    <property type="entry name" value="Acyl-coenzyme A oxidase 4, peroxisomal"/>
    <property type="match status" value="1"/>
</dbReference>
<dbReference type="EMBL" id="PNBA02000002">
    <property type="protein sequence ID" value="KAG6433763.1"/>
    <property type="molecule type" value="Genomic_DNA"/>
</dbReference>
<dbReference type="PANTHER" id="PTHR43188">
    <property type="entry name" value="ACYL-COENZYME A OXIDASE"/>
    <property type="match status" value="1"/>
</dbReference>
<proteinExistence type="inferred from homology"/>
<dbReference type="InterPro" id="IPR009075">
    <property type="entry name" value="AcylCo_DH/oxidase_C"/>
</dbReference>
<dbReference type="Pfam" id="PF02771">
    <property type="entry name" value="Acyl-CoA_dh_N"/>
    <property type="match status" value="1"/>
</dbReference>
<comment type="similarity">
    <text evidence="2 5">Belongs to the acyl-CoA dehydrogenase family.</text>
</comment>
<keyword evidence="5" id="KW-0560">Oxidoreductase</keyword>
<evidence type="ECO:0000256" key="1">
    <source>
        <dbReference type="ARBA" id="ARBA00001974"/>
    </source>
</evidence>
<evidence type="ECO:0000256" key="3">
    <source>
        <dbReference type="ARBA" id="ARBA00022630"/>
    </source>
</evidence>
<evidence type="ECO:0000256" key="4">
    <source>
        <dbReference type="ARBA" id="ARBA00022827"/>
    </source>
</evidence>
<reference evidence="9" key="1">
    <citation type="submission" date="2018-01" db="EMBL/GenBank/DDBJ databases">
        <authorList>
            <person name="Mao J.F."/>
        </authorList>
    </citation>
    <scope>NUCLEOTIDE SEQUENCE</scope>
    <source>
        <strain evidence="9">Huo1</strain>
        <tissue evidence="9">Leaf</tissue>
    </source>
</reference>
<dbReference type="SUPFAM" id="SSF56645">
    <property type="entry name" value="Acyl-CoA dehydrogenase NM domain-like"/>
    <property type="match status" value="1"/>
</dbReference>